<dbReference type="PANTHER" id="PTHR24367">
    <property type="entry name" value="LEUCINE-RICH REPEAT-CONTAINING PROTEIN"/>
    <property type="match status" value="1"/>
</dbReference>
<dbReference type="InterPro" id="IPR003591">
    <property type="entry name" value="Leu-rich_rpt_typical-subtyp"/>
</dbReference>
<dbReference type="SMART" id="SM00369">
    <property type="entry name" value="LRR_TYP"/>
    <property type="match status" value="2"/>
</dbReference>
<protein>
    <submittedName>
        <fullName evidence="9">Leucine-rich glioma-inactivated 1-like</fullName>
    </submittedName>
</protein>
<feature type="domain" description="LRRCT" evidence="8">
    <location>
        <begin position="206"/>
        <end position="258"/>
    </location>
</feature>
<keyword evidence="3" id="KW-0433">Leucine-rich repeat</keyword>
<keyword evidence="4" id="KW-0732">Signal</keyword>
<dbReference type="InterPro" id="IPR000483">
    <property type="entry name" value="Cys-rich_flank_reg_C"/>
</dbReference>
<keyword evidence="5" id="KW-0677">Repeat</keyword>
<dbReference type="Pfam" id="PF13855">
    <property type="entry name" value="LRR_8"/>
    <property type="match status" value="1"/>
</dbReference>
<evidence type="ECO:0000256" key="2">
    <source>
        <dbReference type="ARBA" id="ARBA00022525"/>
    </source>
</evidence>
<feature type="compositionally biased region" description="Basic and acidic residues" evidence="7">
    <location>
        <begin position="48"/>
        <end position="59"/>
    </location>
</feature>
<dbReference type="AlphaFoldDB" id="A0AAD1T5R7"/>
<feature type="compositionally biased region" description="Basic and acidic residues" evidence="7">
    <location>
        <begin position="30"/>
        <end position="40"/>
    </location>
</feature>
<evidence type="ECO:0000313" key="10">
    <source>
        <dbReference type="Proteomes" id="UP001295444"/>
    </source>
</evidence>
<gene>
    <name evidence="9" type="ORF">PECUL_23A050419</name>
</gene>
<evidence type="ECO:0000256" key="7">
    <source>
        <dbReference type="SAM" id="MobiDB-lite"/>
    </source>
</evidence>
<organism evidence="9 10">
    <name type="scientific">Pelobates cultripes</name>
    <name type="common">Western spadefoot toad</name>
    <dbReference type="NCBI Taxonomy" id="61616"/>
    <lineage>
        <taxon>Eukaryota</taxon>
        <taxon>Metazoa</taxon>
        <taxon>Chordata</taxon>
        <taxon>Craniata</taxon>
        <taxon>Vertebrata</taxon>
        <taxon>Euteleostomi</taxon>
        <taxon>Amphibia</taxon>
        <taxon>Batrachia</taxon>
        <taxon>Anura</taxon>
        <taxon>Pelobatoidea</taxon>
        <taxon>Pelobatidae</taxon>
        <taxon>Pelobates</taxon>
    </lineage>
</organism>
<feature type="region of interest" description="Disordered" evidence="7">
    <location>
        <begin position="1"/>
        <end position="59"/>
    </location>
</feature>
<dbReference type="InterPro" id="IPR032675">
    <property type="entry name" value="LRR_dom_sf"/>
</dbReference>
<dbReference type="InterPro" id="IPR005492">
    <property type="entry name" value="EPTP"/>
</dbReference>
<evidence type="ECO:0000256" key="4">
    <source>
        <dbReference type="ARBA" id="ARBA00022729"/>
    </source>
</evidence>
<dbReference type="InterPro" id="IPR051295">
    <property type="entry name" value="LGI_related"/>
</dbReference>
<evidence type="ECO:0000256" key="3">
    <source>
        <dbReference type="ARBA" id="ARBA00022614"/>
    </source>
</evidence>
<dbReference type="InterPro" id="IPR001611">
    <property type="entry name" value="Leu-rich_rpt"/>
</dbReference>
<evidence type="ECO:0000313" key="9">
    <source>
        <dbReference type="EMBL" id="CAH2318236.1"/>
    </source>
</evidence>
<evidence type="ECO:0000256" key="1">
    <source>
        <dbReference type="ARBA" id="ARBA00004613"/>
    </source>
</evidence>
<keyword evidence="6" id="KW-0325">Glycoprotein</keyword>
<dbReference type="SUPFAM" id="SSF101908">
    <property type="entry name" value="Putative isomerase YbhE"/>
    <property type="match status" value="1"/>
</dbReference>
<proteinExistence type="predicted"/>
<dbReference type="Proteomes" id="UP001295444">
    <property type="component" value="Chromosome 10"/>
</dbReference>
<dbReference type="GO" id="GO:0005615">
    <property type="term" value="C:extracellular space"/>
    <property type="evidence" value="ECO:0007669"/>
    <property type="project" value="TreeGrafter"/>
</dbReference>
<dbReference type="PANTHER" id="PTHR24367:SF319">
    <property type="entry name" value="LEUCINE-RICH REPEAT LGI FAMILY MEMBER 4"/>
    <property type="match status" value="1"/>
</dbReference>
<sequence>MRTAAPGESDIDCQDHNAITCNGQDGEDESNTKTLDHRSNETNWGRRQKVERQKRNFEEKKSRLGVGRQKLLEHLSQSKKKRIDNVLCDGVPSIPSSYSSDIISVSFRRCVFTHIPPGSFAPSQTLQILLFTTSTFDTIADDAFLGLKHLEYLFIENNKIRSISGNAFRGLKSLVHLSLSNNHLKSLPQGLFLNLPAVKHIDLRGNSFHCDCQIKWLVQWMNGNGKNVAVWPPLPCAESSKLGGRNLTDLTVNDFYCVASNIIQRWTFKLPSLSVQSFQYLSDQYVVITHPFEGRCTFMEWDHVAYVFRQYNSIKGVSIVSCMPLVIGDQLFVVVAQLIGGSSIYRWDPNPGAISSFRLFQKLPDTRKPNDVEYFRSGEEHYFIIADSAKSGASTIYRWDGRGFYTHQKLPHWYRDTDAEPLLLSGSTHLIMSSGSQRPLVYRFEDKHLRRLTDIPEAWDVYAVKHFTDPEDGVFACLVSYIGESSLVRWDGSMFRQLQQLPSRGSHVFQPLMLGNKWHTFLGHDFGYAYVYQLEKWKHWEVEEVSEGEGLKGPLVQFQELRVLAARSFATVQVRGRQFVFVASFGGDTMVYEYVEYENNV</sequence>
<comment type="subcellular location">
    <subcellularLocation>
        <location evidence="1">Secreted</location>
    </subcellularLocation>
</comment>
<dbReference type="SMART" id="SM00082">
    <property type="entry name" value="LRRCT"/>
    <property type="match status" value="1"/>
</dbReference>
<name>A0AAD1T5R7_PELCU</name>
<dbReference type="PROSITE" id="PS50912">
    <property type="entry name" value="EAR"/>
    <property type="match status" value="5"/>
</dbReference>
<reference evidence="9" key="1">
    <citation type="submission" date="2022-03" db="EMBL/GenBank/DDBJ databases">
        <authorList>
            <person name="Alioto T."/>
            <person name="Alioto T."/>
            <person name="Gomez Garrido J."/>
        </authorList>
    </citation>
    <scope>NUCLEOTIDE SEQUENCE</scope>
</reference>
<dbReference type="EMBL" id="OW240921">
    <property type="protein sequence ID" value="CAH2318236.1"/>
    <property type="molecule type" value="Genomic_DNA"/>
</dbReference>
<evidence type="ECO:0000256" key="6">
    <source>
        <dbReference type="ARBA" id="ARBA00023180"/>
    </source>
</evidence>
<keyword evidence="2" id="KW-0964">Secreted</keyword>
<dbReference type="SUPFAM" id="SSF52058">
    <property type="entry name" value="L domain-like"/>
    <property type="match status" value="1"/>
</dbReference>
<dbReference type="Gene3D" id="3.80.10.10">
    <property type="entry name" value="Ribonuclease Inhibitor"/>
    <property type="match status" value="2"/>
</dbReference>
<evidence type="ECO:0000256" key="5">
    <source>
        <dbReference type="ARBA" id="ARBA00022737"/>
    </source>
</evidence>
<keyword evidence="10" id="KW-1185">Reference proteome</keyword>
<dbReference type="InterPro" id="IPR009039">
    <property type="entry name" value="EAR"/>
</dbReference>
<evidence type="ECO:0000259" key="8">
    <source>
        <dbReference type="SMART" id="SM00082"/>
    </source>
</evidence>
<dbReference type="Pfam" id="PF03736">
    <property type="entry name" value="EPTP"/>
    <property type="match status" value="3"/>
</dbReference>
<accession>A0AAD1T5R7</accession>
<dbReference type="PROSITE" id="PS51450">
    <property type="entry name" value="LRR"/>
    <property type="match status" value="2"/>
</dbReference>